<dbReference type="eggNOG" id="ENOG50315C6">
    <property type="taxonomic scope" value="Bacteria"/>
</dbReference>
<dbReference type="EMBL" id="CP003989">
    <property type="protein sequence ID" value="AGA34030.1"/>
    <property type="molecule type" value="Genomic_DNA"/>
</dbReference>
<dbReference type="InterPro" id="IPR014993">
    <property type="entry name" value="DUF1841"/>
</dbReference>
<protein>
    <recommendedName>
        <fullName evidence="3">DUF1841 domain-containing protein</fullName>
    </recommendedName>
</protein>
<proteinExistence type="predicted"/>
<evidence type="ECO:0008006" key="3">
    <source>
        <dbReference type="Google" id="ProtNLM"/>
    </source>
</evidence>
<dbReference type="HOGENOM" id="CLU_120353_0_0_6"/>
<evidence type="ECO:0000313" key="2">
    <source>
        <dbReference type="Proteomes" id="UP000010809"/>
    </source>
</evidence>
<dbReference type="PATRIC" id="fig|1255043.3.peg.2409"/>
<dbReference type="Proteomes" id="UP000010809">
    <property type="component" value="Chromosome"/>
</dbReference>
<name>L0DYJ1_THIND</name>
<dbReference type="STRING" id="1255043.TVNIR_2387"/>
<dbReference type="KEGG" id="tni:TVNIR_2387"/>
<dbReference type="AlphaFoldDB" id="L0DYJ1"/>
<sequence length="140" mass="16084">MFGNRDQLRRQFIEAWAKARDGRSLDGLDAQLAQIIREHPEYHDLLAEPEKALQAEFPPEAGQSNPFLHLAMHLSIREQAATDRPAGIREIHRRLGRHLGVMEAEHRMLECLGQVLWEAQRAGAMPDERAYLECLRRIDG</sequence>
<evidence type="ECO:0000313" key="1">
    <source>
        <dbReference type="EMBL" id="AGA34030.1"/>
    </source>
</evidence>
<dbReference type="Pfam" id="PF08897">
    <property type="entry name" value="DUF1841"/>
    <property type="match status" value="1"/>
</dbReference>
<gene>
    <name evidence="1" type="ordered locus">TVNIR_2387</name>
</gene>
<keyword evidence="2" id="KW-1185">Reference proteome</keyword>
<dbReference type="RefSeq" id="WP_015259148.1">
    <property type="nucleotide sequence ID" value="NC_019902.2"/>
</dbReference>
<dbReference type="OrthoDB" id="9789432at2"/>
<accession>L0DYJ1</accession>
<organism evidence="1 2">
    <name type="scientific">Thioalkalivibrio nitratireducens (strain DSM 14787 / UNIQEM 213 / ALEN2)</name>
    <dbReference type="NCBI Taxonomy" id="1255043"/>
    <lineage>
        <taxon>Bacteria</taxon>
        <taxon>Pseudomonadati</taxon>
        <taxon>Pseudomonadota</taxon>
        <taxon>Gammaproteobacteria</taxon>
        <taxon>Chromatiales</taxon>
        <taxon>Ectothiorhodospiraceae</taxon>
        <taxon>Thioalkalivibrio</taxon>
    </lineage>
</organism>
<reference evidence="1" key="1">
    <citation type="submission" date="2015-12" db="EMBL/GenBank/DDBJ databases">
        <authorList>
            <person name="Tikhonova T.V."/>
            <person name="Pavlov A.R."/>
            <person name="Beletsky A.V."/>
            <person name="Mardanov A.V."/>
            <person name="Sorokin D.Y."/>
            <person name="Ravin N.V."/>
            <person name="Popov V.O."/>
        </authorList>
    </citation>
    <scope>NUCLEOTIDE SEQUENCE</scope>
    <source>
        <strain evidence="1">DSM 14787</strain>
    </source>
</reference>